<dbReference type="AlphaFoldDB" id="A0A6S7HI02"/>
<evidence type="ECO:0000256" key="6">
    <source>
        <dbReference type="ARBA" id="ARBA00022833"/>
    </source>
</evidence>
<evidence type="ECO:0000313" key="12">
    <source>
        <dbReference type="EMBL" id="CAB3995141.1"/>
    </source>
</evidence>
<evidence type="ECO:0000256" key="2">
    <source>
        <dbReference type="ARBA" id="ARBA00006991"/>
    </source>
</evidence>
<keyword evidence="10" id="KW-0539">Nucleus</keyword>
<name>A0A6S7HI02_PARCT</name>
<dbReference type="SUPFAM" id="SSF57667">
    <property type="entry name" value="beta-beta-alpha zinc fingers"/>
    <property type="match status" value="3"/>
</dbReference>
<dbReference type="InterPro" id="IPR013087">
    <property type="entry name" value="Znf_C2H2_type"/>
</dbReference>
<comment type="subcellular location">
    <subcellularLocation>
        <location evidence="1">Nucleus</location>
    </subcellularLocation>
</comment>
<dbReference type="GO" id="GO:0008270">
    <property type="term" value="F:zinc ion binding"/>
    <property type="evidence" value="ECO:0007669"/>
    <property type="project" value="UniProtKB-KW"/>
</dbReference>
<dbReference type="PROSITE" id="PS00028">
    <property type="entry name" value="ZINC_FINGER_C2H2_1"/>
    <property type="match status" value="6"/>
</dbReference>
<dbReference type="FunFam" id="3.30.160.60:FF:000624">
    <property type="entry name" value="zinc finger protein 697"/>
    <property type="match status" value="2"/>
</dbReference>
<dbReference type="InterPro" id="IPR036236">
    <property type="entry name" value="Znf_C2H2_sf"/>
</dbReference>
<dbReference type="PANTHER" id="PTHR14196">
    <property type="entry name" value="ODD-SKIPPED - RELATED"/>
    <property type="match status" value="1"/>
</dbReference>
<dbReference type="GO" id="GO:0000981">
    <property type="term" value="F:DNA-binding transcription factor activity, RNA polymerase II-specific"/>
    <property type="evidence" value="ECO:0007669"/>
    <property type="project" value="TreeGrafter"/>
</dbReference>
<dbReference type="FunFam" id="3.30.160.60:FF:000446">
    <property type="entry name" value="Zinc finger protein"/>
    <property type="match status" value="1"/>
</dbReference>
<dbReference type="InterPro" id="IPR050717">
    <property type="entry name" value="C2H2-ZF_Transcription_Reg"/>
</dbReference>
<sequence>MPRSFLVRLRPSLDSFPHHAFGQGRFVRARILSQEWPHAKAALKKTNDLRKQINRKSCHSPKHDLTFAVNVNLKVSNHCFTTMGQAKGLLGKLVKKTHKGKLNCQGKLVKGFLHVNETFSPYTREGKLVRKETCQENSCMLVCMYWGFIQISLVQDLSENHFRSFIENTKSHRYGLNGEKRRYKSAQPSDATPSNQTAATAPKHTIPSETQSSQGKYPHLEPDIIESSHNNQSNFTTVMTSQQINQSAIDTTRAFHHKAIDLCTQVRTQQHSQRFQGRDSEQQKVSEVSTFPRAFKEFFSVDEKPGTKHPVDDHITKSATVLEIPPRKHARSDHYIQKAITQLASEETGQEGGESSQKNEPSLSFRTNASPAIPSEKPLSSPDELKAEESNPEKIHTCQQCNKTFNRASNLRAHMKTHSDHKPYKCDFCGKGFHQKIDKRIHHYTHTGEKPHKCTKCGRGFKQLTHLNYHMRTHSDTHMYHCSYCGKGFNQKGNLQAHIYGHTGQRPFKCEICSKGFTLRSTLNTHVRTHAPKKPFVCEHCNKAFYQKNALKMHHIASHPIVNGKSIL</sequence>
<dbReference type="PROSITE" id="PS50157">
    <property type="entry name" value="ZINC_FINGER_C2H2_2"/>
    <property type="match status" value="6"/>
</dbReference>
<feature type="compositionally biased region" description="Polar residues" evidence="11">
    <location>
        <begin position="186"/>
        <end position="199"/>
    </location>
</feature>
<keyword evidence="9" id="KW-0804">Transcription</keyword>
<feature type="region of interest" description="Disordered" evidence="11">
    <location>
        <begin position="344"/>
        <end position="394"/>
    </location>
</feature>
<dbReference type="OrthoDB" id="654211at2759"/>
<dbReference type="GO" id="GO:0000977">
    <property type="term" value="F:RNA polymerase II transcription regulatory region sequence-specific DNA binding"/>
    <property type="evidence" value="ECO:0007669"/>
    <property type="project" value="TreeGrafter"/>
</dbReference>
<dbReference type="Gene3D" id="3.30.160.60">
    <property type="entry name" value="Classic Zinc Finger"/>
    <property type="match status" value="6"/>
</dbReference>
<keyword evidence="7" id="KW-0805">Transcription regulation</keyword>
<evidence type="ECO:0000256" key="1">
    <source>
        <dbReference type="ARBA" id="ARBA00004123"/>
    </source>
</evidence>
<evidence type="ECO:0000256" key="7">
    <source>
        <dbReference type="ARBA" id="ARBA00023015"/>
    </source>
</evidence>
<feature type="compositionally biased region" description="Polar residues" evidence="11">
    <location>
        <begin position="358"/>
        <end position="370"/>
    </location>
</feature>
<evidence type="ECO:0000313" key="13">
    <source>
        <dbReference type="Proteomes" id="UP001152795"/>
    </source>
</evidence>
<dbReference type="Proteomes" id="UP001152795">
    <property type="component" value="Unassembled WGS sequence"/>
</dbReference>
<evidence type="ECO:0000256" key="8">
    <source>
        <dbReference type="ARBA" id="ARBA00023125"/>
    </source>
</evidence>
<keyword evidence="5" id="KW-0863">Zinc-finger</keyword>
<dbReference type="Pfam" id="PF00096">
    <property type="entry name" value="zf-C2H2"/>
    <property type="match status" value="5"/>
</dbReference>
<keyword evidence="8" id="KW-0238">DNA-binding</keyword>
<keyword evidence="4" id="KW-0677">Repeat</keyword>
<evidence type="ECO:0000256" key="5">
    <source>
        <dbReference type="ARBA" id="ARBA00022771"/>
    </source>
</evidence>
<organism evidence="12 13">
    <name type="scientific">Paramuricea clavata</name>
    <name type="common">Red gorgonian</name>
    <name type="synonym">Violescent sea-whip</name>
    <dbReference type="NCBI Taxonomy" id="317549"/>
    <lineage>
        <taxon>Eukaryota</taxon>
        <taxon>Metazoa</taxon>
        <taxon>Cnidaria</taxon>
        <taxon>Anthozoa</taxon>
        <taxon>Octocorallia</taxon>
        <taxon>Malacalcyonacea</taxon>
        <taxon>Plexauridae</taxon>
        <taxon>Paramuricea</taxon>
    </lineage>
</organism>
<dbReference type="PANTHER" id="PTHR14196:SF12">
    <property type="entry name" value="ZINC FINGER PROTEIN 208-LIKE"/>
    <property type="match status" value="1"/>
</dbReference>
<accession>A0A6S7HI02</accession>
<dbReference type="GO" id="GO:0005634">
    <property type="term" value="C:nucleus"/>
    <property type="evidence" value="ECO:0007669"/>
    <property type="project" value="UniProtKB-SubCell"/>
</dbReference>
<reference evidence="12" key="1">
    <citation type="submission" date="2020-04" db="EMBL/GenBank/DDBJ databases">
        <authorList>
            <person name="Alioto T."/>
            <person name="Alioto T."/>
            <person name="Gomez Garrido J."/>
        </authorList>
    </citation>
    <scope>NUCLEOTIDE SEQUENCE</scope>
    <source>
        <strain evidence="12">A484AB</strain>
    </source>
</reference>
<dbReference type="FunFam" id="3.30.160.60:FF:000100">
    <property type="entry name" value="Zinc finger 45-like"/>
    <property type="match status" value="1"/>
</dbReference>
<comment type="similarity">
    <text evidence="2">Belongs to the krueppel C2H2-type zinc-finger protein family.</text>
</comment>
<keyword evidence="6" id="KW-0862">Zinc</keyword>
<feature type="region of interest" description="Disordered" evidence="11">
    <location>
        <begin position="176"/>
        <end position="228"/>
    </location>
</feature>
<evidence type="ECO:0000256" key="9">
    <source>
        <dbReference type="ARBA" id="ARBA00023163"/>
    </source>
</evidence>
<keyword evidence="13" id="KW-1185">Reference proteome</keyword>
<protein>
    <submittedName>
        <fullName evidence="12">Zinc finger 2-like</fullName>
    </submittedName>
</protein>
<comment type="caution">
    <text evidence="12">The sequence shown here is derived from an EMBL/GenBank/DDBJ whole genome shotgun (WGS) entry which is preliminary data.</text>
</comment>
<keyword evidence="3" id="KW-0479">Metal-binding</keyword>
<dbReference type="EMBL" id="CACRXK020002608">
    <property type="protein sequence ID" value="CAB3995141.1"/>
    <property type="molecule type" value="Genomic_DNA"/>
</dbReference>
<dbReference type="FunFam" id="3.30.160.60:FF:000770">
    <property type="entry name" value="zinc finger protein 16"/>
    <property type="match status" value="1"/>
</dbReference>
<proteinExistence type="inferred from homology"/>
<evidence type="ECO:0000256" key="11">
    <source>
        <dbReference type="SAM" id="MobiDB-lite"/>
    </source>
</evidence>
<evidence type="ECO:0000256" key="10">
    <source>
        <dbReference type="ARBA" id="ARBA00023242"/>
    </source>
</evidence>
<evidence type="ECO:0000256" key="3">
    <source>
        <dbReference type="ARBA" id="ARBA00022723"/>
    </source>
</evidence>
<dbReference type="SMART" id="SM00355">
    <property type="entry name" value="ZnF_C2H2"/>
    <property type="match status" value="6"/>
</dbReference>
<feature type="compositionally biased region" description="Basic and acidic residues" evidence="11">
    <location>
        <begin position="383"/>
        <end position="394"/>
    </location>
</feature>
<evidence type="ECO:0000256" key="4">
    <source>
        <dbReference type="ARBA" id="ARBA00022737"/>
    </source>
</evidence>
<gene>
    <name evidence="12" type="ORF">PACLA_8A081358</name>
</gene>